<dbReference type="Proteomes" id="UP000789572">
    <property type="component" value="Unassembled WGS sequence"/>
</dbReference>
<evidence type="ECO:0000256" key="1">
    <source>
        <dbReference type="SAM" id="MobiDB-lite"/>
    </source>
</evidence>
<reference evidence="3" key="1">
    <citation type="submission" date="2021-06" db="EMBL/GenBank/DDBJ databases">
        <authorList>
            <person name="Kallberg Y."/>
            <person name="Tangrot J."/>
            <person name="Rosling A."/>
        </authorList>
    </citation>
    <scope>NUCLEOTIDE SEQUENCE</scope>
    <source>
        <strain evidence="3">IA702</strain>
    </source>
</reference>
<evidence type="ECO:0000259" key="2">
    <source>
        <dbReference type="Pfam" id="PF16213"/>
    </source>
</evidence>
<dbReference type="InterPro" id="IPR032629">
    <property type="entry name" value="DCB_dom"/>
</dbReference>
<keyword evidence="4" id="KW-1185">Reference proteome</keyword>
<feature type="compositionally biased region" description="Basic and acidic residues" evidence="1">
    <location>
        <begin position="358"/>
        <end position="368"/>
    </location>
</feature>
<comment type="caution">
    <text evidence="3">The sequence shown here is derived from an EMBL/GenBank/DDBJ whole genome shotgun (WGS) entry which is preliminary data.</text>
</comment>
<dbReference type="OrthoDB" id="18431at2759"/>
<name>A0A9N9ATN7_9GLOM</name>
<feature type="compositionally biased region" description="Basic and acidic residues" evidence="1">
    <location>
        <begin position="22"/>
        <end position="34"/>
    </location>
</feature>
<dbReference type="Pfam" id="PF16213">
    <property type="entry name" value="DCB"/>
    <property type="match status" value="1"/>
</dbReference>
<accession>A0A9N9ATN7</accession>
<evidence type="ECO:0000313" key="3">
    <source>
        <dbReference type="EMBL" id="CAG8542212.1"/>
    </source>
</evidence>
<sequence>MATTAPETQHGPEIASESADEGVGHSSHDADSHPSSEIASPASAIQSHVKFNANLTSVSSSSVFIVNALESITSSKEARRNKKLKESVAKALDMIQHDESGKESQNLSGFDAYIIFEPLQLACQTGSTSLMITALDCISKLISYNYLIEHDIRSSTLPIDTTLPPTETKPENESETTPAKVEKRLLMEMVVDTICDCFVGESTDDKVQLQIIKALLAAVSSTTNPIHQTPLLKAIRTSYNIFLLSRNSANQTIAQGTLTQMVHHVFSRIKLDGLTASLPSPTSSIPNSNSNSNSIAGNINSPSTMSYDNMLSHTIASSGTAETEVDLGTITKSDAGKIGQLEEGNDSREEIMKAVEEEMEGIRGEDSNGKGYLDARTNTKKEEN</sequence>
<feature type="region of interest" description="Disordered" evidence="1">
    <location>
        <begin position="159"/>
        <end position="178"/>
    </location>
</feature>
<feature type="domain" description="Mon2/Sec7/BIG1-like dimerisation and cyclophilin-binding" evidence="2">
    <location>
        <begin position="65"/>
        <end position="271"/>
    </location>
</feature>
<protein>
    <submittedName>
        <fullName evidence="3">10753_t:CDS:1</fullName>
    </submittedName>
</protein>
<evidence type="ECO:0000313" key="4">
    <source>
        <dbReference type="Proteomes" id="UP000789572"/>
    </source>
</evidence>
<feature type="region of interest" description="Disordered" evidence="1">
    <location>
        <begin position="358"/>
        <end position="384"/>
    </location>
</feature>
<feature type="region of interest" description="Disordered" evidence="1">
    <location>
        <begin position="1"/>
        <end position="40"/>
    </location>
</feature>
<organism evidence="3 4">
    <name type="scientific">Paraglomus occultum</name>
    <dbReference type="NCBI Taxonomy" id="144539"/>
    <lineage>
        <taxon>Eukaryota</taxon>
        <taxon>Fungi</taxon>
        <taxon>Fungi incertae sedis</taxon>
        <taxon>Mucoromycota</taxon>
        <taxon>Glomeromycotina</taxon>
        <taxon>Glomeromycetes</taxon>
        <taxon>Paraglomerales</taxon>
        <taxon>Paraglomeraceae</taxon>
        <taxon>Paraglomus</taxon>
    </lineage>
</organism>
<gene>
    <name evidence="3" type="ORF">POCULU_LOCUS4594</name>
</gene>
<dbReference type="AlphaFoldDB" id="A0A9N9ATN7"/>
<proteinExistence type="predicted"/>
<dbReference type="EMBL" id="CAJVPJ010000608">
    <property type="protein sequence ID" value="CAG8542212.1"/>
    <property type="molecule type" value="Genomic_DNA"/>
</dbReference>